<dbReference type="SUPFAM" id="SSF51905">
    <property type="entry name" value="FAD/NAD(P)-binding domain"/>
    <property type="match status" value="1"/>
</dbReference>
<gene>
    <name evidence="6" type="ORF">DES38_10213</name>
</gene>
<dbReference type="InterPro" id="IPR006076">
    <property type="entry name" value="FAD-dep_OxRdtase"/>
</dbReference>
<dbReference type="AlphaFoldDB" id="A0A2V3WE59"/>
<evidence type="ECO:0000256" key="3">
    <source>
        <dbReference type="ARBA" id="ARBA00022630"/>
    </source>
</evidence>
<dbReference type="Gene3D" id="3.50.50.60">
    <property type="entry name" value="FAD/NAD(P)-binding domain"/>
    <property type="match status" value="1"/>
</dbReference>
<comment type="caution">
    <text evidence="6">The sequence shown here is derived from an EMBL/GenBank/DDBJ whole genome shotgun (WGS) entry which is preliminary data.</text>
</comment>
<evidence type="ECO:0000259" key="5">
    <source>
        <dbReference type="Pfam" id="PF01266"/>
    </source>
</evidence>
<accession>A0A2V3WE59</accession>
<evidence type="ECO:0000256" key="1">
    <source>
        <dbReference type="ARBA" id="ARBA00001974"/>
    </source>
</evidence>
<comment type="cofactor">
    <cofactor evidence="1">
        <name>FAD</name>
        <dbReference type="ChEBI" id="CHEBI:57692"/>
    </cofactor>
</comment>
<dbReference type="PANTHER" id="PTHR13847:SF286">
    <property type="entry name" value="D-AMINO ACID DEHYDROGENASE"/>
    <property type="match status" value="1"/>
</dbReference>
<feature type="domain" description="FAD dependent oxidoreductase" evidence="5">
    <location>
        <begin position="6"/>
        <end position="328"/>
    </location>
</feature>
<keyword evidence="7" id="KW-1185">Reference proteome</keyword>
<sequence length="346" mass="38206">MTHFQIIGGGIAGASIAYHLAKNEQKVTVYDRHDQGQATSASAGIICPWTSQRRNKAWYRLVKAGAKYYPTFIKELEGLTGHSTGYQQNGALSLFKDSHIQGLAYERIMNKAAEAPEMGQVKKLSPDELRTLHPYLTTHFPAVYVEGGAQVSGNMLLETLKLAIKKLGGEWIATDQAPKELLGKVIYTAGAWANEYAEDANVRHQRAELLDIKVNTNINRSDIPVVMGLGPMYIVNNGNQHFYIGTTHEDTVQFDTSENEVNRDYLLTQANRYFTEHTIEKCYSSIGMRPLTDDNLPFIGPVNGVYVVNGLGSSGLTAGPVIGREVARFLLGLETTLNLTDYNHLA</sequence>
<organism evidence="6 7">
    <name type="scientific">Streptohalobacillus salinus</name>
    <dbReference type="NCBI Taxonomy" id="621096"/>
    <lineage>
        <taxon>Bacteria</taxon>
        <taxon>Bacillati</taxon>
        <taxon>Bacillota</taxon>
        <taxon>Bacilli</taxon>
        <taxon>Bacillales</taxon>
        <taxon>Bacillaceae</taxon>
        <taxon>Streptohalobacillus</taxon>
    </lineage>
</organism>
<dbReference type="PANTHER" id="PTHR13847">
    <property type="entry name" value="SARCOSINE DEHYDROGENASE-RELATED"/>
    <property type="match status" value="1"/>
</dbReference>
<dbReference type="OrthoDB" id="9805337at2"/>
<dbReference type="InterPro" id="IPR036188">
    <property type="entry name" value="FAD/NAD-bd_sf"/>
</dbReference>
<dbReference type="EMBL" id="QJJR01000002">
    <property type="protein sequence ID" value="PXW92435.1"/>
    <property type="molecule type" value="Genomic_DNA"/>
</dbReference>
<keyword evidence="3" id="KW-0285">Flavoprotein</keyword>
<dbReference type="GO" id="GO:0005737">
    <property type="term" value="C:cytoplasm"/>
    <property type="evidence" value="ECO:0007669"/>
    <property type="project" value="TreeGrafter"/>
</dbReference>
<dbReference type="RefSeq" id="WP_110250324.1">
    <property type="nucleotide sequence ID" value="NZ_QJJR01000002.1"/>
</dbReference>
<keyword evidence="4" id="KW-0560">Oxidoreductase</keyword>
<comment type="similarity">
    <text evidence="2">Belongs to the DadA oxidoreductase family.</text>
</comment>
<dbReference type="Proteomes" id="UP000247922">
    <property type="component" value="Unassembled WGS sequence"/>
</dbReference>
<reference evidence="6 7" key="1">
    <citation type="submission" date="2018-05" db="EMBL/GenBank/DDBJ databases">
        <title>Genomic Encyclopedia of Type Strains, Phase IV (KMG-IV): sequencing the most valuable type-strain genomes for metagenomic binning, comparative biology and taxonomic classification.</title>
        <authorList>
            <person name="Goeker M."/>
        </authorList>
    </citation>
    <scope>NUCLEOTIDE SEQUENCE [LARGE SCALE GENOMIC DNA]</scope>
    <source>
        <strain evidence="6 7">DSM 22440</strain>
    </source>
</reference>
<evidence type="ECO:0000256" key="2">
    <source>
        <dbReference type="ARBA" id="ARBA00009410"/>
    </source>
</evidence>
<dbReference type="Gene3D" id="3.30.9.10">
    <property type="entry name" value="D-Amino Acid Oxidase, subunit A, domain 2"/>
    <property type="match status" value="1"/>
</dbReference>
<protein>
    <submittedName>
        <fullName evidence="6">D-amino acid dehydrogenase small subunit</fullName>
    </submittedName>
</protein>
<evidence type="ECO:0000256" key="4">
    <source>
        <dbReference type="ARBA" id="ARBA00023002"/>
    </source>
</evidence>
<dbReference type="GO" id="GO:0016491">
    <property type="term" value="F:oxidoreductase activity"/>
    <property type="evidence" value="ECO:0007669"/>
    <property type="project" value="UniProtKB-KW"/>
</dbReference>
<proteinExistence type="inferred from homology"/>
<evidence type="ECO:0000313" key="7">
    <source>
        <dbReference type="Proteomes" id="UP000247922"/>
    </source>
</evidence>
<name>A0A2V3WE59_9BACI</name>
<evidence type="ECO:0000313" key="6">
    <source>
        <dbReference type="EMBL" id="PXW92435.1"/>
    </source>
</evidence>
<dbReference type="Pfam" id="PF01266">
    <property type="entry name" value="DAO"/>
    <property type="match status" value="1"/>
</dbReference>